<accession>A0A9P0L9P8</accession>
<reference evidence="2" key="1">
    <citation type="submission" date="2022-03" db="EMBL/GenBank/DDBJ databases">
        <authorList>
            <person name="Sayadi A."/>
        </authorList>
    </citation>
    <scope>NUCLEOTIDE SEQUENCE</scope>
</reference>
<dbReference type="PANTHER" id="PTHR33480:SF1">
    <property type="entry name" value="TYR RECOMBINASE DOMAIN-CONTAINING PROTEIN"/>
    <property type="match status" value="1"/>
</dbReference>
<proteinExistence type="predicted"/>
<dbReference type="PANTHER" id="PTHR33480">
    <property type="entry name" value="SET DOMAIN-CONTAINING PROTEIN-RELATED"/>
    <property type="match status" value="1"/>
</dbReference>
<gene>
    <name evidence="2" type="ORF">ACAOBT_LOCUS17599</name>
</gene>
<keyword evidence="3" id="KW-1185">Reference proteome</keyword>
<evidence type="ECO:0000256" key="1">
    <source>
        <dbReference type="SAM" id="MobiDB-lite"/>
    </source>
</evidence>
<comment type="caution">
    <text evidence="2">The sequence shown here is derived from an EMBL/GenBank/DDBJ whole genome shotgun (WGS) entry which is preliminary data.</text>
</comment>
<organism evidence="2 3">
    <name type="scientific">Acanthoscelides obtectus</name>
    <name type="common">Bean weevil</name>
    <name type="synonym">Bruchus obtectus</name>
    <dbReference type="NCBI Taxonomy" id="200917"/>
    <lineage>
        <taxon>Eukaryota</taxon>
        <taxon>Metazoa</taxon>
        <taxon>Ecdysozoa</taxon>
        <taxon>Arthropoda</taxon>
        <taxon>Hexapoda</taxon>
        <taxon>Insecta</taxon>
        <taxon>Pterygota</taxon>
        <taxon>Neoptera</taxon>
        <taxon>Endopterygota</taxon>
        <taxon>Coleoptera</taxon>
        <taxon>Polyphaga</taxon>
        <taxon>Cucujiformia</taxon>
        <taxon>Chrysomeloidea</taxon>
        <taxon>Chrysomelidae</taxon>
        <taxon>Bruchinae</taxon>
        <taxon>Bruchini</taxon>
        <taxon>Acanthoscelides</taxon>
    </lineage>
</organism>
<sequence length="597" mass="67546">MDRKTKIMLNALNIKDRSCIDFLKVPKYERLGTTQNEQDLCIQRSQELFGNVTSQTRTPAIKIQYSTISSTEKVYNTRLQKVKKNLFEEEIPISPQEHFRNLQSGGISPTIDVVSTSDEHFDAHGSSSSEHASEENEAYSSGTEYIPDTPSVSSDSGSEPGNSFIQKDDHLCNKQVSAQNLLVSSLRIDLNLKKTVFPRMRADEISLVAKRDPLICAYGARYMKIHREKHFINVTSRKMREIARFLIEIEKMEPNIHCLFDALKPKYFDTTVAATKAVAKYDVEKDKFESPTYAMNMGTNLKQCAEIAIIFALKRKQIALTVSSAEAEADLKTLIKVIESQWQYEISSQAASDININKWNKVTLVPLASDLKLLKEFLITTANSAATALQNDGDGDVSQYVLLLESIFCRVILLNRRRPGELQRLTLDNYQILEKSDSSSNYEEFSEVVSPTEQILLKRFKRIVIRGKRGRGVPVLFSPDIQGHINILIKIRNKFVSEKNPFLFGNAKSNEPKCGYKVLKKFALASGAKNPSAITATRLRKHLATLTQLFDMSENDLEQLASFMGHTIGVHRENYRLPNDVYQTAKISKLLLLMEKV</sequence>
<dbReference type="Proteomes" id="UP001152888">
    <property type="component" value="Unassembled WGS sequence"/>
</dbReference>
<evidence type="ECO:0000313" key="3">
    <source>
        <dbReference type="Proteomes" id="UP001152888"/>
    </source>
</evidence>
<evidence type="ECO:0000313" key="2">
    <source>
        <dbReference type="EMBL" id="CAH1986997.1"/>
    </source>
</evidence>
<dbReference type="AlphaFoldDB" id="A0A9P0L9P8"/>
<dbReference type="EMBL" id="CAKOFQ010007008">
    <property type="protein sequence ID" value="CAH1986997.1"/>
    <property type="molecule type" value="Genomic_DNA"/>
</dbReference>
<feature type="region of interest" description="Disordered" evidence="1">
    <location>
        <begin position="118"/>
        <end position="166"/>
    </location>
</feature>
<feature type="compositionally biased region" description="Polar residues" evidence="1">
    <location>
        <begin position="150"/>
        <end position="165"/>
    </location>
</feature>
<protein>
    <submittedName>
        <fullName evidence="2">Uncharacterized protein</fullName>
    </submittedName>
</protein>
<name>A0A9P0L9P8_ACAOB</name>